<comment type="similarity">
    <text evidence="1">Belongs to the pecanex family.</text>
</comment>
<feature type="compositionally biased region" description="Basic residues" evidence="2">
    <location>
        <begin position="311"/>
        <end position="321"/>
    </location>
</feature>
<feature type="compositionally biased region" description="Polar residues" evidence="2">
    <location>
        <begin position="149"/>
        <end position="158"/>
    </location>
</feature>
<evidence type="ECO:0000313" key="3">
    <source>
        <dbReference type="Proteomes" id="UP000694941"/>
    </source>
</evidence>
<dbReference type="InterPro" id="IPR039797">
    <property type="entry name" value="Pecanex"/>
</dbReference>
<keyword evidence="1" id="KW-0472">Membrane</keyword>
<feature type="transmembrane region" description="Helical" evidence="1">
    <location>
        <begin position="627"/>
        <end position="644"/>
    </location>
</feature>
<keyword evidence="1" id="KW-0812">Transmembrane</keyword>
<feature type="compositionally biased region" description="Basic and acidic residues" evidence="2">
    <location>
        <begin position="334"/>
        <end position="352"/>
    </location>
</feature>
<proteinExistence type="inferred from homology"/>
<organism evidence="3 4">
    <name type="scientific">Limulus polyphemus</name>
    <name type="common">Atlantic horseshoe crab</name>
    <dbReference type="NCBI Taxonomy" id="6850"/>
    <lineage>
        <taxon>Eukaryota</taxon>
        <taxon>Metazoa</taxon>
        <taxon>Ecdysozoa</taxon>
        <taxon>Arthropoda</taxon>
        <taxon>Chelicerata</taxon>
        <taxon>Merostomata</taxon>
        <taxon>Xiphosura</taxon>
        <taxon>Limulidae</taxon>
        <taxon>Limulus</taxon>
    </lineage>
</organism>
<comment type="caution">
    <text evidence="1">Lacks conserved residue(s) required for the propagation of feature annotation.</text>
</comment>
<gene>
    <name evidence="4" type="primary">LOC106472961</name>
</gene>
<feature type="compositionally biased region" description="Basic and acidic residues" evidence="2">
    <location>
        <begin position="259"/>
        <end position="278"/>
    </location>
</feature>
<evidence type="ECO:0000313" key="4">
    <source>
        <dbReference type="RefSeq" id="XP_022257196.1"/>
    </source>
</evidence>
<dbReference type="PANTHER" id="PTHR12372">
    <property type="entry name" value="PECANEX"/>
    <property type="match status" value="1"/>
</dbReference>
<evidence type="ECO:0000256" key="2">
    <source>
        <dbReference type="SAM" id="MobiDB-lite"/>
    </source>
</evidence>
<dbReference type="GeneID" id="106472961"/>
<feature type="transmembrane region" description="Helical" evidence="1">
    <location>
        <begin position="48"/>
        <end position="65"/>
    </location>
</feature>
<feature type="transmembrane region" description="Helical" evidence="1">
    <location>
        <begin position="71"/>
        <end position="89"/>
    </location>
</feature>
<dbReference type="RefSeq" id="XP_022257196.1">
    <property type="nucleotide sequence ID" value="XM_022401488.1"/>
</dbReference>
<accession>A0ABM1TMU0</accession>
<evidence type="ECO:0000256" key="1">
    <source>
        <dbReference type="RuleBase" id="RU367089"/>
    </source>
</evidence>
<dbReference type="Proteomes" id="UP000694941">
    <property type="component" value="Unplaced"/>
</dbReference>
<protein>
    <recommendedName>
        <fullName evidence="1">Pecanex-like protein</fullName>
    </recommendedName>
</protein>
<feature type="region of interest" description="Disordered" evidence="2">
    <location>
        <begin position="142"/>
        <end position="164"/>
    </location>
</feature>
<reference evidence="4" key="1">
    <citation type="submission" date="2025-08" db="UniProtKB">
        <authorList>
            <consortium name="RefSeq"/>
        </authorList>
    </citation>
    <scope>IDENTIFICATION</scope>
    <source>
        <tissue evidence="4">Muscle</tissue>
    </source>
</reference>
<keyword evidence="3" id="KW-1185">Reference proteome</keyword>
<dbReference type="PANTHER" id="PTHR12372:SF7">
    <property type="entry name" value="PROTEIN PECANEX"/>
    <property type="match status" value="1"/>
</dbReference>
<keyword evidence="1" id="KW-1133">Transmembrane helix</keyword>
<name>A0ABM1TMU0_LIMPO</name>
<feature type="region of interest" description="Disordered" evidence="2">
    <location>
        <begin position="259"/>
        <end position="353"/>
    </location>
</feature>
<feature type="non-terminal residue" evidence="4">
    <location>
        <position position="645"/>
    </location>
</feature>
<comment type="subcellular location">
    <subcellularLocation>
        <location evidence="1">Membrane</location>
        <topology evidence="1">Multi-pass membrane protein</topology>
    </subcellularLocation>
</comment>
<sequence length="645" mass="70842">MIFATDILLFFKMGSQTLEILRQGIWASFTGGWFYDPRQDHFCNTFHLYLWMLLLCLPFVVYMFFPSSVFVWSLYCGVVGVVVTMVKVINIRLHCMFDNGECVEDASEGSVKSDEEEALQSNSQHPQCDSEHIEMAVLKPRRGGDTPPVQCSSRNSFPDSPVKHSVSHVGSMDIINKLIGSESEVKPCSSTIDLEVDVHHRNSSGSSEEESLTCSSQNQRHSIVLEVGDPASSLVAEILQEVEGSQLSRNKESYLLESMRKKEETERTPHDTMVRRSDYPSYRRKVPESACSQASEVSTESTPSKEISVSKKSKLLTRRKHTAEGTPETCSLLPERETSDRVSRHSSKKESDLGPPTYILASILSKAGTHLASSHGDTSPGAVHCFQDEYGNWFTYTFDEHSCGLARGLEGTFDPKTLEAAINSKWNGTSQTSSSSGSTVILDSPAAVLHALKLPTSLKSGLDLPTASAASLLPAPRAEQEVGGGDAPSSSLSQSHAYNISRTPLQIFAESLLSRATQGMTAGALGVAAASNVSQAAISQAGTDTDLASSCRIRFTDSCGYPQKPRQFYKFWIVPCKYLRVRFDRLTLLALLDRNITITENVVSVMLVVLVAILGALCLANNFFHDIWTFVFCFVIASCQYTLLK</sequence>
<feature type="region of interest" description="Disordered" evidence="2">
    <location>
        <begin position="108"/>
        <end position="129"/>
    </location>
</feature>
<feature type="transmembrane region" description="Helical" evidence="1">
    <location>
        <begin position="602"/>
        <end position="621"/>
    </location>
</feature>
<feature type="compositionally biased region" description="Polar residues" evidence="2">
    <location>
        <begin position="290"/>
        <end position="307"/>
    </location>
</feature>